<name>A0A447PMM7_SALET</name>
<protein>
    <submittedName>
        <fullName evidence="2">Chromosome partition protein mukF</fullName>
    </submittedName>
</protein>
<dbReference type="SUPFAM" id="SSF140570">
    <property type="entry name" value="MukF C-terminal domain-like"/>
    <property type="match status" value="1"/>
</dbReference>
<feature type="domain" description="Chromosome partition protein MukF middle" evidence="1">
    <location>
        <begin position="7"/>
        <end position="37"/>
    </location>
</feature>
<evidence type="ECO:0000313" key="2">
    <source>
        <dbReference type="EMBL" id="VEA40020.1"/>
    </source>
</evidence>
<sequence>MSSTGIANVYAPLKYSVAEIFDSIDLTQRIMDEQQQQGERRYRTTAE</sequence>
<evidence type="ECO:0000259" key="1">
    <source>
        <dbReference type="Pfam" id="PF17192"/>
    </source>
</evidence>
<dbReference type="InterPro" id="IPR033440">
    <property type="entry name" value="MukF_M"/>
</dbReference>
<gene>
    <name evidence="2" type="primary">mukF1_1</name>
    <name evidence="2" type="ORF">NCTC8271_03745</name>
</gene>
<dbReference type="AlphaFoldDB" id="A0A447PMM7"/>
<accession>A0A447PMM7</accession>
<dbReference type="Gene3D" id="1.20.58.590">
    <property type="entry name" value="Chromosome partition protein MukF, middle domain"/>
    <property type="match status" value="1"/>
</dbReference>
<organism evidence="2 3">
    <name type="scientific">Salmonella enterica I</name>
    <dbReference type="NCBI Taxonomy" id="59201"/>
    <lineage>
        <taxon>Bacteria</taxon>
        <taxon>Pseudomonadati</taxon>
        <taxon>Pseudomonadota</taxon>
        <taxon>Gammaproteobacteria</taxon>
        <taxon>Enterobacterales</taxon>
        <taxon>Enterobacteriaceae</taxon>
        <taxon>Salmonella</taxon>
    </lineage>
</organism>
<dbReference type="EMBL" id="LR134148">
    <property type="protein sequence ID" value="VEA40020.1"/>
    <property type="molecule type" value="Genomic_DNA"/>
</dbReference>
<proteinExistence type="predicted"/>
<dbReference type="Proteomes" id="UP000273655">
    <property type="component" value="Chromosome 1"/>
</dbReference>
<reference evidence="2 3" key="1">
    <citation type="submission" date="2018-12" db="EMBL/GenBank/DDBJ databases">
        <authorList>
            <consortium name="Pathogen Informatics"/>
        </authorList>
    </citation>
    <scope>NUCLEOTIDE SEQUENCE [LARGE SCALE GENOMIC DNA]</scope>
    <source>
        <strain evidence="2 3">NCTC8271</strain>
    </source>
</reference>
<dbReference type="Pfam" id="PF17192">
    <property type="entry name" value="MukF_M"/>
    <property type="match status" value="1"/>
</dbReference>
<evidence type="ECO:0000313" key="3">
    <source>
        <dbReference type="Proteomes" id="UP000273655"/>
    </source>
</evidence>
<dbReference type="InterPro" id="IPR036141">
    <property type="entry name" value="MukF_M_sp"/>
</dbReference>